<dbReference type="RefSeq" id="WP_127695981.1">
    <property type="nucleotide sequence ID" value="NZ_SACQ01000011.1"/>
</dbReference>
<dbReference type="PANTHER" id="PTHR23028">
    <property type="entry name" value="ACETYLTRANSFERASE"/>
    <property type="match status" value="1"/>
</dbReference>
<keyword evidence="1" id="KW-0472">Membrane</keyword>
<dbReference type="GO" id="GO:0016020">
    <property type="term" value="C:membrane"/>
    <property type="evidence" value="ECO:0007669"/>
    <property type="project" value="TreeGrafter"/>
</dbReference>
<dbReference type="InterPro" id="IPR050879">
    <property type="entry name" value="Acyltransferase_3"/>
</dbReference>
<name>A0A437Q4I3_9GAMM</name>
<feature type="transmembrane region" description="Helical" evidence="1">
    <location>
        <begin position="158"/>
        <end position="173"/>
    </location>
</feature>
<feature type="transmembrane region" description="Helical" evidence="1">
    <location>
        <begin position="318"/>
        <end position="340"/>
    </location>
</feature>
<sequence>MERTLGAEQKLAIHSAAKSVVTPTQAELVRIDYLDGWRGIAILFVLLEHFFDVTGIHVGRMGVDIFFVLSGMLMSNILFVKKVPLRTFYKRRISRIFPVFLLFVTSLSLCSLIFELSHEHNNYLYNLLFLRSYYPEHPSLWNTGLPIGHFWSLNVEEHSYVVLSVVAVLALWVRRVYLIVLTLGVSCIVTHFIYVKNPGFAPANFEFRTEVVASFLLISAGYFLVKNRFERFLPAWSPLVSFVLAIACYSPYSPHWSFEWSVAPFLLAFTVNHLNLLPNFVKSVLSIPALRLLGIWSFSIYLWQQPFYYYGIKFGEAFPLAGVTLFSLAILTGALSFYLIENPARKFLNERW</sequence>
<dbReference type="GO" id="GO:0016747">
    <property type="term" value="F:acyltransferase activity, transferring groups other than amino-acyl groups"/>
    <property type="evidence" value="ECO:0007669"/>
    <property type="project" value="InterPro"/>
</dbReference>
<feature type="transmembrane region" description="Helical" evidence="1">
    <location>
        <begin position="96"/>
        <end position="114"/>
    </location>
</feature>
<evidence type="ECO:0000313" key="3">
    <source>
        <dbReference type="EMBL" id="RVU29333.1"/>
    </source>
</evidence>
<evidence type="ECO:0000259" key="2">
    <source>
        <dbReference type="Pfam" id="PF01757"/>
    </source>
</evidence>
<evidence type="ECO:0000256" key="1">
    <source>
        <dbReference type="SAM" id="Phobius"/>
    </source>
</evidence>
<keyword evidence="3" id="KW-0012">Acyltransferase</keyword>
<protein>
    <submittedName>
        <fullName evidence="3">Acyltransferase</fullName>
    </submittedName>
</protein>
<dbReference type="EMBL" id="SACQ01000011">
    <property type="protein sequence ID" value="RVU29333.1"/>
    <property type="molecule type" value="Genomic_DNA"/>
</dbReference>
<keyword evidence="1" id="KW-1133">Transmembrane helix</keyword>
<dbReference type="AlphaFoldDB" id="A0A437Q4I3"/>
<evidence type="ECO:0000313" key="4">
    <source>
        <dbReference type="Proteomes" id="UP000282818"/>
    </source>
</evidence>
<dbReference type="InterPro" id="IPR002656">
    <property type="entry name" value="Acyl_transf_3_dom"/>
</dbReference>
<dbReference type="Proteomes" id="UP000282818">
    <property type="component" value="Unassembled WGS sequence"/>
</dbReference>
<keyword evidence="3" id="KW-0808">Transferase</keyword>
<dbReference type="PANTHER" id="PTHR23028:SF53">
    <property type="entry name" value="ACYL_TRANSF_3 DOMAIN-CONTAINING PROTEIN"/>
    <property type="match status" value="1"/>
</dbReference>
<feature type="transmembrane region" description="Helical" evidence="1">
    <location>
        <begin position="40"/>
        <end position="59"/>
    </location>
</feature>
<organism evidence="3 4">
    <name type="scientific">Neptunomonas marina</name>
    <dbReference type="NCBI Taxonomy" id="1815562"/>
    <lineage>
        <taxon>Bacteria</taxon>
        <taxon>Pseudomonadati</taxon>
        <taxon>Pseudomonadota</taxon>
        <taxon>Gammaproteobacteria</taxon>
        <taxon>Oceanospirillales</taxon>
        <taxon>Oceanospirillaceae</taxon>
        <taxon>Neptunomonas</taxon>
    </lineage>
</organism>
<feature type="domain" description="Acyltransferase 3" evidence="2">
    <location>
        <begin position="32"/>
        <end position="338"/>
    </location>
</feature>
<reference evidence="3 4" key="1">
    <citation type="submission" date="2019-01" db="EMBL/GenBank/DDBJ databases">
        <authorList>
            <person name="Chen W.-M."/>
        </authorList>
    </citation>
    <scope>NUCLEOTIDE SEQUENCE [LARGE SCALE GENOMIC DNA]</scope>
    <source>
        <strain evidence="3 4">HPM-16</strain>
    </source>
</reference>
<feature type="transmembrane region" description="Helical" evidence="1">
    <location>
        <begin position="258"/>
        <end position="277"/>
    </location>
</feature>
<feature type="transmembrane region" description="Helical" evidence="1">
    <location>
        <begin position="65"/>
        <end position="84"/>
    </location>
</feature>
<gene>
    <name evidence="3" type="ORF">EOE65_17065</name>
</gene>
<dbReference type="Pfam" id="PF01757">
    <property type="entry name" value="Acyl_transf_3"/>
    <property type="match status" value="1"/>
</dbReference>
<keyword evidence="4" id="KW-1185">Reference proteome</keyword>
<comment type="caution">
    <text evidence="3">The sequence shown here is derived from an EMBL/GenBank/DDBJ whole genome shotgun (WGS) entry which is preliminary data.</text>
</comment>
<dbReference type="GO" id="GO:0000271">
    <property type="term" value="P:polysaccharide biosynthetic process"/>
    <property type="evidence" value="ECO:0007669"/>
    <property type="project" value="TreeGrafter"/>
</dbReference>
<feature type="transmembrane region" description="Helical" evidence="1">
    <location>
        <begin position="178"/>
        <end position="195"/>
    </location>
</feature>
<feature type="transmembrane region" description="Helical" evidence="1">
    <location>
        <begin position="284"/>
        <end position="303"/>
    </location>
</feature>
<feature type="transmembrane region" description="Helical" evidence="1">
    <location>
        <begin position="207"/>
        <end position="225"/>
    </location>
</feature>
<feature type="transmembrane region" description="Helical" evidence="1">
    <location>
        <begin position="232"/>
        <end position="252"/>
    </location>
</feature>
<keyword evidence="1" id="KW-0812">Transmembrane</keyword>
<proteinExistence type="predicted"/>
<accession>A0A437Q4I3</accession>